<comment type="caution">
    <text evidence="1">The sequence shown here is derived from an EMBL/GenBank/DDBJ whole genome shotgun (WGS) entry which is preliminary data.</text>
</comment>
<gene>
    <name evidence="1" type="ORF">C2S_12268</name>
</gene>
<accession>A0A2H3RCZ0</accession>
<evidence type="ECO:0000313" key="2">
    <source>
        <dbReference type="Proteomes" id="UP000760494"/>
    </source>
</evidence>
<name>A0A2H3RCZ0_FUSFU</name>
<evidence type="ECO:0000313" key="1">
    <source>
        <dbReference type="EMBL" id="VTT81953.1"/>
    </source>
</evidence>
<protein>
    <submittedName>
        <fullName evidence="1">Uncharacterized protein</fullName>
    </submittedName>
</protein>
<sequence length="495" mass="55124">MRHHDGPFELPLPEDNATAMQIMCSVIHFQNDKIPQTLPASDVLAVAIAADMYDCTKALQFASKSWLRELKAKPEDLMLLAAAAYLVRNAQSFREITAALVLNHHGSYVALSGEDTASIMPWEVLYLLEEQRGFAKLQLAELLISGVSLANCDYKCGWTGRYAYEYIWKLDFDWLWPVHLSKQSITAALQKTETMSDPLPWEESVPCTDARHHHEAIAATSSITSLLDFSLSVIKTLRRASNAFIDAPQIISNVSIQLDDLQEVLEVVQKERELQADSVEAELARLKVTLGQLEAVYSKLDKRANKNGIKQFMHTLWDHDRDVEEIREILGRIGSHQESLTIRILVINAGLVGTLRDGYHLNGATLTRVDQNVAKALGEGVRIRRVLEDRSLLSIEGNEELANSSGADRATIREATANISSEASADMEKYVTRRLKAGDGFIYHEGDLGLDFSNTTKQKSVMEDIELGKESSVTRGNISKDASEAFIAGLWGRRS</sequence>
<proteinExistence type="predicted"/>
<organism evidence="1 2">
    <name type="scientific">Fusarium fujikuroi</name>
    <name type="common">Bakanae and foot rot disease fungus</name>
    <name type="synonym">Gibberella fujikuroi</name>
    <dbReference type="NCBI Taxonomy" id="5127"/>
    <lineage>
        <taxon>Eukaryota</taxon>
        <taxon>Fungi</taxon>
        <taxon>Dikarya</taxon>
        <taxon>Ascomycota</taxon>
        <taxon>Pezizomycotina</taxon>
        <taxon>Sordariomycetes</taxon>
        <taxon>Hypocreomycetidae</taxon>
        <taxon>Hypocreales</taxon>
        <taxon>Nectriaceae</taxon>
        <taxon>Fusarium</taxon>
        <taxon>Fusarium fujikuroi species complex</taxon>
    </lineage>
</organism>
<dbReference type="EMBL" id="CABFJX010000410">
    <property type="protein sequence ID" value="VTT81953.1"/>
    <property type="molecule type" value="Genomic_DNA"/>
</dbReference>
<dbReference type="Proteomes" id="UP000760494">
    <property type="component" value="Unassembled WGS sequence"/>
</dbReference>
<dbReference type="AlphaFoldDB" id="A0A2H3RCZ0"/>
<reference evidence="1" key="1">
    <citation type="submission" date="2019-05" db="EMBL/GenBank/DDBJ databases">
        <authorList>
            <person name="Piombo E."/>
        </authorList>
    </citation>
    <scope>NUCLEOTIDE SEQUENCE</scope>
    <source>
        <strain evidence="1">C2S</strain>
    </source>
</reference>